<feature type="non-terminal residue" evidence="3">
    <location>
        <position position="112"/>
    </location>
</feature>
<organism evidence="3 4">
    <name type="scientific">Auricularia subglabra (strain TFB-10046 / SS5)</name>
    <name type="common">White-rot fungus</name>
    <name type="synonym">Auricularia delicata (strain TFB10046)</name>
    <dbReference type="NCBI Taxonomy" id="717982"/>
    <lineage>
        <taxon>Eukaryota</taxon>
        <taxon>Fungi</taxon>
        <taxon>Dikarya</taxon>
        <taxon>Basidiomycota</taxon>
        <taxon>Agaricomycotina</taxon>
        <taxon>Agaricomycetes</taxon>
        <taxon>Auriculariales</taxon>
        <taxon>Auriculariaceae</taxon>
        <taxon>Auricularia</taxon>
    </lineage>
</organism>
<dbReference type="InParanoid" id="J0WSU0"/>
<keyword evidence="1" id="KW-0472">Membrane</keyword>
<accession>J0WSU0</accession>
<dbReference type="KEGG" id="adl:AURDEDRAFT_19884"/>
<keyword evidence="4" id="KW-1185">Reference proteome</keyword>
<dbReference type="Pfam" id="PF20153">
    <property type="entry name" value="DUF6535"/>
    <property type="match status" value="1"/>
</dbReference>
<dbReference type="Proteomes" id="UP000006514">
    <property type="component" value="Unassembled WGS sequence"/>
</dbReference>
<feature type="transmembrane region" description="Helical" evidence="1">
    <location>
        <begin position="90"/>
        <end position="111"/>
    </location>
</feature>
<evidence type="ECO:0000256" key="1">
    <source>
        <dbReference type="SAM" id="Phobius"/>
    </source>
</evidence>
<feature type="domain" description="DUF6535" evidence="2">
    <location>
        <begin position="3"/>
        <end position="112"/>
    </location>
</feature>
<feature type="non-terminal residue" evidence="3">
    <location>
        <position position="1"/>
    </location>
</feature>
<proteinExistence type="predicted"/>
<keyword evidence="1" id="KW-1133">Transmembrane helix</keyword>
<protein>
    <recommendedName>
        <fullName evidence="2">DUF6535 domain-containing protein</fullName>
    </recommendedName>
</protein>
<evidence type="ECO:0000313" key="4">
    <source>
        <dbReference type="Proteomes" id="UP000006514"/>
    </source>
</evidence>
<reference evidence="4" key="1">
    <citation type="journal article" date="2012" name="Science">
        <title>The Paleozoic origin of enzymatic lignin decomposition reconstructed from 31 fungal genomes.</title>
        <authorList>
            <person name="Floudas D."/>
            <person name="Binder M."/>
            <person name="Riley R."/>
            <person name="Barry K."/>
            <person name="Blanchette R.A."/>
            <person name="Henrissat B."/>
            <person name="Martinez A.T."/>
            <person name="Otillar R."/>
            <person name="Spatafora J.W."/>
            <person name="Yadav J.S."/>
            <person name="Aerts A."/>
            <person name="Benoit I."/>
            <person name="Boyd A."/>
            <person name="Carlson A."/>
            <person name="Copeland A."/>
            <person name="Coutinho P.M."/>
            <person name="de Vries R.P."/>
            <person name="Ferreira P."/>
            <person name="Findley K."/>
            <person name="Foster B."/>
            <person name="Gaskell J."/>
            <person name="Glotzer D."/>
            <person name="Gorecki P."/>
            <person name="Heitman J."/>
            <person name="Hesse C."/>
            <person name="Hori C."/>
            <person name="Igarashi K."/>
            <person name="Jurgens J.A."/>
            <person name="Kallen N."/>
            <person name="Kersten P."/>
            <person name="Kohler A."/>
            <person name="Kuees U."/>
            <person name="Kumar T.K.A."/>
            <person name="Kuo A."/>
            <person name="LaButti K."/>
            <person name="Larrondo L.F."/>
            <person name="Lindquist E."/>
            <person name="Ling A."/>
            <person name="Lombard V."/>
            <person name="Lucas S."/>
            <person name="Lundell T."/>
            <person name="Martin R."/>
            <person name="McLaughlin D.J."/>
            <person name="Morgenstern I."/>
            <person name="Morin E."/>
            <person name="Murat C."/>
            <person name="Nagy L.G."/>
            <person name="Nolan M."/>
            <person name="Ohm R.A."/>
            <person name="Patyshakuliyeva A."/>
            <person name="Rokas A."/>
            <person name="Ruiz-Duenas F.J."/>
            <person name="Sabat G."/>
            <person name="Salamov A."/>
            <person name="Samejima M."/>
            <person name="Schmutz J."/>
            <person name="Slot J.C."/>
            <person name="St John F."/>
            <person name="Stenlid J."/>
            <person name="Sun H."/>
            <person name="Sun S."/>
            <person name="Syed K."/>
            <person name="Tsang A."/>
            <person name="Wiebenga A."/>
            <person name="Young D."/>
            <person name="Pisabarro A."/>
            <person name="Eastwood D.C."/>
            <person name="Martin F."/>
            <person name="Cullen D."/>
            <person name="Grigoriev I.V."/>
            <person name="Hibbett D.S."/>
        </authorList>
    </citation>
    <scope>NUCLEOTIDE SEQUENCE [LARGE SCALE GENOMIC DNA]</scope>
    <source>
        <strain evidence="4">TFB10046</strain>
    </source>
</reference>
<dbReference type="AlphaFoldDB" id="J0WSU0"/>
<keyword evidence="1" id="KW-0812">Transmembrane</keyword>
<dbReference type="EMBL" id="JH687864">
    <property type="protein sequence ID" value="EJD36342.1"/>
    <property type="molecule type" value="Genomic_DNA"/>
</dbReference>
<gene>
    <name evidence="3" type="ORF">AURDEDRAFT_19884</name>
</gene>
<evidence type="ECO:0000313" key="3">
    <source>
        <dbReference type="EMBL" id="EJD36342.1"/>
    </source>
</evidence>
<dbReference type="InterPro" id="IPR045338">
    <property type="entry name" value="DUF6535"/>
</dbReference>
<name>J0WSU0_AURST</name>
<sequence>EAWKKYFEVAETYDSGMCQALHQQIDTVLAGLFSAVVTAFTVESYQWLYDDSGDATVELLAGIANAMAQDRGRANVSTPDTSPMPDSQAALINTYWFLALLLSLSSAFVAIL</sequence>
<evidence type="ECO:0000259" key="2">
    <source>
        <dbReference type="Pfam" id="PF20153"/>
    </source>
</evidence>